<dbReference type="Proteomes" id="UP000464751">
    <property type="component" value="Chromosome"/>
</dbReference>
<dbReference type="GO" id="GO:0005524">
    <property type="term" value="F:ATP binding"/>
    <property type="evidence" value="ECO:0007669"/>
    <property type="project" value="UniProtKB-KW"/>
</dbReference>
<comment type="similarity">
    <text evidence="2">Belongs to the ABC transporter superfamily.</text>
</comment>
<keyword evidence="3" id="KW-0813">Transport</keyword>
<dbReference type="AlphaFoldDB" id="A0A6P1YSN6"/>
<feature type="domain" description="ABC transporter" evidence="6">
    <location>
        <begin position="2"/>
        <end position="232"/>
    </location>
</feature>
<evidence type="ECO:0000256" key="3">
    <source>
        <dbReference type="ARBA" id="ARBA00022448"/>
    </source>
</evidence>
<dbReference type="Pfam" id="PF00005">
    <property type="entry name" value="ABC_tran"/>
    <property type="match status" value="1"/>
</dbReference>
<dbReference type="PROSITE" id="PS50893">
    <property type="entry name" value="ABC_TRANSPORTER_2"/>
    <property type="match status" value="1"/>
</dbReference>
<evidence type="ECO:0000256" key="2">
    <source>
        <dbReference type="ARBA" id="ARBA00005417"/>
    </source>
</evidence>
<dbReference type="FunFam" id="3.40.50.300:FF:000042">
    <property type="entry name" value="Maltose/maltodextrin ABC transporter, ATP-binding protein"/>
    <property type="match status" value="1"/>
</dbReference>
<dbReference type="InterPro" id="IPR008995">
    <property type="entry name" value="Mo/tungstate-bd_C_term_dom"/>
</dbReference>
<dbReference type="KEGG" id="apra:G3A50_08265"/>
<dbReference type="GO" id="GO:0043190">
    <property type="term" value="C:ATP-binding cassette (ABC) transporter complex"/>
    <property type="evidence" value="ECO:0007669"/>
    <property type="project" value="InterPro"/>
</dbReference>
<reference evidence="7 8" key="1">
    <citation type="submission" date="2020-02" db="EMBL/GenBank/DDBJ databases">
        <authorList>
            <person name="Li G."/>
        </authorList>
    </citation>
    <scope>NUCLEOTIDE SEQUENCE [LARGE SCALE GENOMIC DNA]</scope>
    <source>
        <strain evidence="7 8">DSM 102029</strain>
    </source>
</reference>
<evidence type="ECO:0000256" key="4">
    <source>
        <dbReference type="ARBA" id="ARBA00022741"/>
    </source>
</evidence>
<sequence length="357" mass="38910">MVELHGLAKSYGDVHALQQTDLSIAKGEFVTLLGPSGSGKSTLLNLIAGMVKPSAGRIVINGRDATTLPTNQRGLGMVFQNYALMPHMSVFENIAFPLQVRRLPKAEIRLKVQQALDLIQLGHVADRRPRELSGGQQQRISLARCIVYNPALILMDEPLGALDKKLREQMQLEIKRLHAELGITMLYVTHDQDEALTMSDRIVLMNGGRIEQQGTPDSLYFKPETMFSAEFIGSSNLISGTVETGADGTYALKTSLGTFPVPAPEMAMKAGDRAVLLIRPENMALDASSTATGIPGHLEDSILLGGVVRHFLRCADGTHLIVQELNQPGRVGARRGDRIHATWLPAHARLLPPEPAR</sequence>
<dbReference type="SUPFAM" id="SSF52540">
    <property type="entry name" value="P-loop containing nucleoside triphosphate hydrolases"/>
    <property type="match status" value="1"/>
</dbReference>
<comment type="subcellular location">
    <subcellularLocation>
        <location evidence="1">Cell inner membrane</location>
        <topology evidence="1">Peripheral membrane protein</topology>
    </subcellularLocation>
</comment>
<evidence type="ECO:0000256" key="5">
    <source>
        <dbReference type="ARBA" id="ARBA00022840"/>
    </source>
</evidence>
<dbReference type="PROSITE" id="PS00211">
    <property type="entry name" value="ABC_TRANSPORTER_1"/>
    <property type="match status" value="1"/>
</dbReference>
<dbReference type="Gene3D" id="2.40.50.100">
    <property type="match status" value="1"/>
</dbReference>
<keyword evidence="4" id="KW-0547">Nucleotide-binding</keyword>
<dbReference type="Pfam" id="PF08402">
    <property type="entry name" value="TOBE_2"/>
    <property type="match status" value="1"/>
</dbReference>
<dbReference type="InterPro" id="IPR013611">
    <property type="entry name" value="Transp-assoc_OB_typ2"/>
</dbReference>
<dbReference type="InterPro" id="IPR050093">
    <property type="entry name" value="ABC_SmlMolc_Importer"/>
</dbReference>
<dbReference type="Gene3D" id="3.40.50.300">
    <property type="entry name" value="P-loop containing nucleotide triphosphate hydrolases"/>
    <property type="match status" value="1"/>
</dbReference>
<proteinExistence type="inferred from homology"/>
<dbReference type="SMART" id="SM00382">
    <property type="entry name" value="AAA"/>
    <property type="match status" value="1"/>
</dbReference>
<dbReference type="InterPro" id="IPR017871">
    <property type="entry name" value="ABC_transporter-like_CS"/>
</dbReference>
<organism evidence="7 8">
    <name type="scientific">Ancylobacter pratisalsi</name>
    <dbReference type="NCBI Taxonomy" id="1745854"/>
    <lineage>
        <taxon>Bacteria</taxon>
        <taxon>Pseudomonadati</taxon>
        <taxon>Pseudomonadota</taxon>
        <taxon>Alphaproteobacteria</taxon>
        <taxon>Hyphomicrobiales</taxon>
        <taxon>Xanthobacteraceae</taxon>
        <taxon>Ancylobacter</taxon>
    </lineage>
</organism>
<dbReference type="InterPro" id="IPR003593">
    <property type="entry name" value="AAA+_ATPase"/>
</dbReference>
<dbReference type="PANTHER" id="PTHR42781">
    <property type="entry name" value="SPERMIDINE/PUTRESCINE IMPORT ATP-BINDING PROTEIN POTA"/>
    <property type="match status" value="1"/>
</dbReference>
<dbReference type="GO" id="GO:0016887">
    <property type="term" value="F:ATP hydrolysis activity"/>
    <property type="evidence" value="ECO:0007669"/>
    <property type="project" value="InterPro"/>
</dbReference>
<accession>A0A6P1YSN6</accession>
<dbReference type="SUPFAM" id="SSF50331">
    <property type="entry name" value="MOP-like"/>
    <property type="match status" value="1"/>
</dbReference>
<name>A0A6P1YSN6_9HYPH</name>
<evidence type="ECO:0000259" key="6">
    <source>
        <dbReference type="PROSITE" id="PS50893"/>
    </source>
</evidence>
<evidence type="ECO:0000313" key="7">
    <source>
        <dbReference type="EMBL" id="QIB36162.1"/>
    </source>
</evidence>
<evidence type="ECO:0000256" key="1">
    <source>
        <dbReference type="ARBA" id="ARBA00004417"/>
    </source>
</evidence>
<evidence type="ECO:0000313" key="8">
    <source>
        <dbReference type="Proteomes" id="UP000464751"/>
    </source>
</evidence>
<dbReference type="PANTHER" id="PTHR42781:SF4">
    <property type="entry name" value="SPERMIDINE_PUTRESCINE IMPORT ATP-BINDING PROTEIN POTA"/>
    <property type="match status" value="1"/>
</dbReference>
<protein>
    <submittedName>
        <fullName evidence="7">ABC transporter ATP-binding protein</fullName>
    </submittedName>
</protein>
<keyword evidence="8" id="KW-1185">Reference proteome</keyword>
<dbReference type="EMBL" id="CP048630">
    <property type="protein sequence ID" value="QIB36162.1"/>
    <property type="molecule type" value="Genomic_DNA"/>
</dbReference>
<dbReference type="GO" id="GO:0140359">
    <property type="term" value="F:ABC-type transporter activity"/>
    <property type="evidence" value="ECO:0007669"/>
    <property type="project" value="UniProtKB-ARBA"/>
</dbReference>
<gene>
    <name evidence="7" type="ORF">G3A50_08265</name>
</gene>
<keyword evidence="5 7" id="KW-0067">ATP-binding</keyword>
<dbReference type="InterPro" id="IPR003439">
    <property type="entry name" value="ABC_transporter-like_ATP-bd"/>
</dbReference>
<dbReference type="InterPro" id="IPR027417">
    <property type="entry name" value="P-loop_NTPase"/>
</dbReference>